<evidence type="ECO:0000313" key="1">
    <source>
        <dbReference type="EMBL" id="KAJ4455917.1"/>
    </source>
</evidence>
<sequence length="116" mass="12594">MHAYRVELEYSGPGSGGSPFKRETIVISAFGPDTPNDTLVEITTLSQPRREGRIPRFHLGDVPKEDDARYLKVCFVFCVCLISGLHPARPARSVQLLLALDTGLIGEGGGVVVMII</sequence>
<organism evidence="1 2">
    <name type="scientific">Paratrimastix pyriformis</name>
    <dbReference type="NCBI Taxonomy" id="342808"/>
    <lineage>
        <taxon>Eukaryota</taxon>
        <taxon>Metamonada</taxon>
        <taxon>Preaxostyla</taxon>
        <taxon>Paratrimastigidae</taxon>
        <taxon>Paratrimastix</taxon>
    </lineage>
</organism>
<gene>
    <name evidence="1" type="ORF">PAPYR_9049</name>
</gene>
<proteinExistence type="predicted"/>
<comment type="caution">
    <text evidence="1">The sequence shown here is derived from an EMBL/GenBank/DDBJ whole genome shotgun (WGS) entry which is preliminary data.</text>
</comment>
<protein>
    <submittedName>
        <fullName evidence="1">Uncharacterized protein</fullName>
    </submittedName>
</protein>
<evidence type="ECO:0000313" key="2">
    <source>
        <dbReference type="Proteomes" id="UP001141327"/>
    </source>
</evidence>
<name>A0ABQ8UC21_9EUKA</name>
<dbReference type="EMBL" id="JAPMOS010000089">
    <property type="protein sequence ID" value="KAJ4455917.1"/>
    <property type="molecule type" value="Genomic_DNA"/>
</dbReference>
<reference evidence="1" key="1">
    <citation type="journal article" date="2022" name="bioRxiv">
        <title>Genomics of Preaxostyla Flagellates Illuminates Evolutionary Transitions and the Path Towards Mitochondrial Loss.</title>
        <authorList>
            <person name="Novak L.V.F."/>
            <person name="Treitli S.C."/>
            <person name="Pyrih J."/>
            <person name="Halakuc P."/>
            <person name="Pipaliya S.V."/>
            <person name="Vacek V."/>
            <person name="Brzon O."/>
            <person name="Soukal P."/>
            <person name="Eme L."/>
            <person name="Dacks J.B."/>
            <person name="Karnkowska A."/>
            <person name="Elias M."/>
            <person name="Hampl V."/>
        </authorList>
    </citation>
    <scope>NUCLEOTIDE SEQUENCE</scope>
    <source>
        <strain evidence="1">RCP-MX</strain>
    </source>
</reference>
<keyword evidence="2" id="KW-1185">Reference proteome</keyword>
<dbReference type="Proteomes" id="UP001141327">
    <property type="component" value="Unassembled WGS sequence"/>
</dbReference>
<accession>A0ABQ8UC21</accession>